<keyword evidence="1" id="KW-0808">Transferase</keyword>
<dbReference type="InterPro" id="IPR016181">
    <property type="entry name" value="Acyl_CoA_acyltransferase"/>
</dbReference>
<gene>
    <name evidence="1" type="ORF">HYN49_14535</name>
</gene>
<proteinExistence type="predicted"/>
<dbReference type="GO" id="GO:0016740">
    <property type="term" value="F:transferase activity"/>
    <property type="evidence" value="ECO:0007669"/>
    <property type="project" value="UniProtKB-KW"/>
</dbReference>
<reference evidence="1 2" key="1">
    <citation type="submission" date="2018-05" db="EMBL/GenBank/DDBJ databases">
        <title>Genome sequencing of Flavobacterium sp. HYN0049.</title>
        <authorList>
            <person name="Yi H."/>
            <person name="Baek C."/>
        </authorList>
    </citation>
    <scope>NUCLEOTIDE SEQUENCE [LARGE SCALE GENOMIC DNA]</scope>
    <source>
        <strain evidence="1 2">HYN0049</strain>
    </source>
</reference>
<dbReference type="OrthoDB" id="9808687at2"/>
<dbReference type="SUPFAM" id="SSF55729">
    <property type="entry name" value="Acyl-CoA N-acyltransferases (Nat)"/>
    <property type="match status" value="1"/>
</dbReference>
<evidence type="ECO:0000313" key="1">
    <source>
        <dbReference type="EMBL" id="AWI27328.1"/>
    </source>
</evidence>
<evidence type="ECO:0000313" key="2">
    <source>
        <dbReference type="Proteomes" id="UP000244937"/>
    </source>
</evidence>
<sequence length="324" mass="37342">MKNYTVIRYRSTEATGWNDFLKTAKNATFLFNRNFMDYHADRFPDFSLMVYNEERLVALLPANIDNGTILSHQGLTYGGLVYGNLKLQEVILVFREILLFLQQQGILKLVYKSIPSVYCLKPAQEVEYALFLAKAQIVRRDALSVLAHNGENEVSDLRKRGIKKGIKSGLVVKEENHFEDFWNQILIPNLESRHQAKPVHSLQEIELLASRFPENIRQFNVYHQNKIVGGTTVFETENVAHAQYIAANETRAELGSLDFLFNELTHNIFREKKFFDFGISNEMQGRKLNSGLSYWKESFGATTITQDFYEVATANYTLLDDVFI</sequence>
<dbReference type="KEGG" id="fpal:HYN49_14535"/>
<dbReference type="AlphaFoldDB" id="A0A2S1SLQ1"/>
<keyword evidence="2" id="KW-1185">Reference proteome</keyword>
<dbReference type="Gene3D" id="3.40.630.30">
    <property type="match status" value="1"/>
</dbReference>
<dbReference type="Proteomes" id="UP000244937">
    <property type="component" value="Chromosome"/>
</dbReference>
<dbReference type="EMBL" id="CP029187">
    <property type="protein sequence ID" value="AWI27328.1"/>
    <property type="molecule type" value="Genomic_DNA"/>
</dbReference>
<organism evidence="1 2">
    <name type="scientific">Flavobacterium pallidum</name>
    <dbReference type="NCBI Taxonomy" id="2172098"/>
    <lineage>
        <taxon>Bacteria</taxon>
        <taxon>Pseudomonadati</taxon>
        <taxon>Bacteroidota</taxon>
        <taxon>Flavobacteriia</taxon>
        <taxon>Flavobacteriales</taxon>
        <taxon>Flavobacteriaceae</taxon>
        <taxon>Flavobacterium</taxon>
    </lineage>
</organism>
<accession>A0A2S1SLQ1</accession>
<name>A0A2S1SLQ1_9FLAO</name>
<protein>
    <submittedName>
        <fullName evidence="1">GNAT family N-acetyltransferase</fullName>
    </submittedName>
</protein>